<dbReference type="InterPro" id="IPR011765">
    <property type="entry name" value="Pept_M16_N"/>
</dbReference>
<feature type="domain" description="Peptidase M16 N-terminal" evidence="2">
    <location>
        <begin position="71"/>
        <end position="166"/>
    </location>
</feature>
<proteinExistence type="predicted"/>
<dbReference type="Pfam" id="PF05193">
    <property type="entry name" value="Peptidase_M16_C"/>
    <property type="match status" value="1"/>
</dbReference>
<keyword evidence="1" id="KW-0732">Signal</keyword>
<gene>
    <name evidence="4" type="ORF">SAMN05444005_104194</name>
</gene>
<keyword evidence="5" id="KW-1185">Reference proteome</keyword>
<dbReference type="OrthoDB" id="9811314at2"/>
<evidence type="ECO:0000313" key="5">
    <source>
        <dbReference type="Proteomes" id="UP000198648"/>
    </source>
</evidence>
<dbReference type="EMBL" id="FOEI01000004">
    <property type="protein sequence ID" value="SEP99572.1"/>
    <property type="molecule type" value="Genomic_DNA"/>
</dbReference>
<organism evidence="4 5">
    <name type="scientific">Flavobacterium urocaniciphilum</name>
    <dbReference type="NCBI Taxonomy" id="1299341"/>
    <lineage>
        <taxon>Bacteria</taxon>
        <taxon>Pseudomonadati</taxon>
        <taxon>Bacteroidota</taxon>
        <taxon>Flavobacteriia</taxon>
        <taxon>Flavobacteriales</taxon>
        <taxon>Flavobacteriaceae</taxon>
        <taxon>Flavobacterium</taxon>
    </lineage>
</organism>
<protein>
    <submittedName>
        <fullName evidence="4">Predicted Zn-dependent peptidase</fullName>
    </submittedName>
</protein>
<evidence type="ECO:0000256" key="1">
    <source>
        <dbReference type="SAM" id="SignalP"/>
    </source>
</evidence>
<dbReference type="Pfam" id="PF00675">
    <property type="entry name" value="Peptidase_M16"/>
    <property type="match status" value="1"/>
</dbReference>
<evidence type="ECO:0000259" key="2">
    <source>
        <dbReference type="Pfam" id="PF00675"/>
    </source>
</evidence>
<dbReference type="InterPro" id="IPR050361">
    <property type="entry name" value="MPP/UQCRC_Complex"/>
</dbReference>
<dbReference type="InterPro" id="IPR007863">
    <property type="entry name" value="Peptidase_M16_C"/>
</dbReference>
<dbReference type="PANTHER" id="PTHR11851">
    <property type="entry name" value="METALLOPROTEASE"/>
    <property type="match status" value="1"/>
</dbReference>
<dbReference type="RefSeq" id="WP_091467961.1">
    <property type="nucleotide sequence ID" value="NZ_FOEI01000004.1"/>
</dbReference>
<dbReference type="SUPFAM" id="SSF63411">
    <property type="entry name" value="LuxS/MPP-like metallohydrolase"/>
    <property type="match status" value="2"/>
</dbReference>
<dbReference type="STRING" id="1299341.SAMN05444005_104194"/>
<dbReference type="GO" id="GO:0046872">
    <property type="term" value="F:metal ion binding"/>
    <property type="evidence" value="ECO:0007669"/>
    <property type="project" value="InterPro"/>
</dbReference>
<evidence type="ECO:0000313" key="4">
    <source>
        <dbReference type="EMBL" id="SEP99572.1"/>
    </source>
</evidence>
<dbReference type="Proteomes" id="UP000198648">
    <property type="component" value="Unassembled WGS sequence"/>
</dbReference>
<dbReference type="AlphaFoldDB" id="A0A1H9CEI8"/>
<accession>A0A1H9CEI8</accession>
<dbReference type="Gene3D" id="3.30.830.10">
    <property type="entry name" value="Metalloenzyme, LuxS/M16 peptidase-like"/>
    <property type="match status" value="2"/>
</dbReference>
<feature type="domain" description="Peptidase M16 C-terminal" evidence="3">
    <location>
        <begin position="195"/>
        <end position="375"/>
    </location>
</feature>
<reference evidence="4 5" key="1">
    <citation type="submission" date="2016-10" db="EMBL/GenBank/DDBJ databases">
        <authorList>
            <person name="de Groot N.N."/>
        </authorList>
    </citation>
    <scope>NUCLEOTIDE SEQUENCE [LARGE SCALE GENOMIC DNA]</scope>
    <source>
        <strain evidence="4 5">DSM 27078</strain>
    </source>
</reference>
<sequence>MKKFIYIAASLLLTINMQAQDRKMPKQGPAPKININKPETFTLENGLKVMVVENHKLPRVSYNLTLDNAPYAEGNKKGVSDLVSAMIGNATESISKDKFNEEIDFLGANFNFYESGASASGLSRYSSRILELLADGALNPLFTQADFDAERTKIIEGLKSDEKSASAIAQRVQNVLTFGKEHYNGEFTSEETLKNVTLQDVINHYNTYFVPANAYLVIIGDVKVKDVKKKVEQLFGADVWKAATAPNLTYNDPKDLQYSQINFVDVPNAVQSEIATINLSKLKMNDKDYFAAILANQILGGGGEGRLFLNLREKHGWTYGSYSSLGSGKYISKFASTASVRNAVTDSAVVEIFNELKKIRTDLVSEEDLKNAKAKYIGNFVMQIEKPATIARYALNIKTLGLPEDFYENYVKNINAVTPEDIRNAANKYFLANNTRVVIVGKAADVLPGLEAMSAREKMPIFYFDKYGNKAEKPAVKKEIPAGVTAQSVVKKHIDAIGGEKALKAVKTIFVTSKATIQGQTLNMVTKISNKGLSFSDLNMQGMSLSKQVIGDKSGYQSQQGKKKDYTAEELVKEKKEAVPFYELSLLTDKSIVLTGIEALNGQDAYVIQAGTTKYFFDVKSGLKVGSENEVGEGAQKRKMMTTYADYIDVKGVKVPYKTTLDVGMPLEFITQEVKINEGVTDKDFE</sequence>
<dbReference type="PANTHER" id="PTHR11851:SF224">
    <property type="entry name" value="PROCESSING PROTEASE"/>
    <property type="match status" value="1"/>
</dbReference>
<name>A0A1H9CEI8_9FLAO</name>
<feature type="chain" id="PRO_5011571321" evidence="1">
    <location>
        <begin position="20"/>
        <end position="686"/>
    </location>
</feature>
<feature type="signal peptide" evidence="1">
    <location>
        <begin position="1"/>
        <end position="19"/>
    </location>
</feature>
<dbReference type="InterPro" id="IPR011249">
    <property type="entry name" value="Metalloenz_LuxS/M16"/>
</dbReference>
<evidence type="ECO:0000259" key="3">
    <source>
        <dbReference type="Pfam" id="PF05193"/>
    </source>
</evidence>